<dbReference type="AlphaFoldDB" id="A0A2T7PFB3"/>
<comment type="similarity">
    <text evidence="2">Belongs to the G-protein coupled receptor Fz/Smo family.</text>
</comment>
<name>A0A2T7PFB3_POMCA</name>
<dbReference type="GO" id="GO:0030425">
    <property type="term" value="C:dendrite"/>
    <property type="evidence" value="ECO:0007669"/>
    <property type="project" value="TreeGrafter"/>
</dbReference>
<sequence length="730" mass="82224">MWIRCDNSTGRVEYPSQEVCEKVRDPCSVVEQFNEAWPFFLRCSQPYFKRNCSPLTYDQVKFNTTAECKRPLVRTDNSASWWEGLDGCGVQCQNPLFTESEHEQVHVLVAVLGSLCVVSTLFTVLTFMIDWQNANRYPALILFFINICFLLGSVGWMAQSGETAACATVFVVIYYFMMAGLLWFVMLCYAWHLTFRALGTPRDDLASKTAYFHLVSWSLPLVLTIVCLAISEIDGDSLSGICFVGFRNHTARAGFVLVPVGCVLVGGLFYLIKGIFSALSLIFGIFTFSVHIYIFVCEYIWQSSFKDYITVFRKPSNKPVQLRRHRMIAQAFRRRRDLSDGRLSMSFHSTHDDPLGMKFDLHSVTSNMSNMSNFAHNIPRLVRRRGGLMHPTAGTFRRYSDSVRPWRRWPVRLHRKRELLQQRRRLGGRLDQTTSAEKEEEEEEECHPTHHGARTVRHWARPGTPSAQGLRRGSDTSVLSKASAQGIKMHLNQQNYGITGSMSSLPGMEHVPAWALAAGSISDVAAGAAAHRSSRRKIPRLEPVKRSSSSRASSFSQFAVPRQAHHHHHQFSHVPYMGVYPGYDYSNLQLLYPGMYLSHPQVTYPFWQPSAYGYPPAAFLLVAAPPPPPLPCRPPTSPSSAPGAGLPGATSTPDAERRRVLTASTSRRSEVTVETQQQTTTEIIPLEKIKTRSEFRKPVPLHDQSVEDLNSSELEDSGAETADMESEKIT</sequence>
<dbReference type="InterPro" id="IPR017981">
    <property type="entry name" value="GPCR_2-like_7TM"/>
</dbReference>
<organism evidence="11 12">
    <name type="scientific">Pomacea canaliculata</name>
    <name type="common">Golden apple snail</name>
    <dbReference type="NCBI Taxonomy" id="400727"/>
    <lineage>
        <taxon>Eukaryota</taxon>
        <taxon>Metazoa</taxon>
        <taxon>Spiralia</taxon>
        <taxon>Lophotrochozoa</taxon>
        <taxon>Mollusca</taxon>
        <taxon>Gastropoda</taxon>
        <taxon>Caenogastropoda</taxon>
        <taxon>Architaenioglossa</taxon>
        <taxon>Ampullarioidea</taxon>
        <taxon>Ampullariidae</taxon>
        <taxon>Pomacea</taxon>
    </lineage>
</organism>
<accession>A0A2T7PFB3</accession>
<reference evidence="11 12" key="1">
    <citation type="submission" date="2018-04" db="EMBL/GenBank/DDBJ databases">
        <title>The genome of golden apple snail Pomacea canaliculata provides insight into stress tolerance and invasive adaptation.</title>
        <authorList>
            <person name="Liu C."/>
            <person name="Liu B."/>
            <person name="Ren Y."/>
            <person name="Zhang Y."/>
            <person name="Wang H."/>
            <person name="Li S."/>
            <person name="Jiang F."/>
            <person name="Yin L."/>
            <person name="Zhang G."/>
            <person name="Qian W."/>
            <person name="Fan W."/>
        </authorList>
    </citation>
    <scope>NUCLEOTIDE SEQUENCE [LARGE SCALE GENOMIC DNA]</scope>
    <source>
        <strain evidence="11">SZHN2017</strain>
        <tissue evidence="11">Muscle</tissue>
    </source>
</reference>
<dbReference type="SUPFAM" id="SSF63501">
    <property type="entry name" value="Frizzled cysteine-rich domain"/>
    <property type="match status" value="1"/>
</dbReference>
<dbReference type="InterPro" id="IPR036790">
    <property type="entry name" value="Frizzled_dom_sf"/>
</dbReference>
<protein>
    <recommendedName>
        <fullName evidence="10">G-protein coupled receptors family 2 profile 2 domain-containing protein</fullName>
    </recommendedName>
</protein>
<dbReference type="Gene3D" id="1.20.1070.10">
    <property type="entry name" value="Rhodopsin 7-helix transmembrane proteins"/>
    <property type="match status" value="1"/>
</dbReference>
<dbReference type="InterPro" id="IPR015526">
    <property type="entry name" value="Frizzled/SFRP"/>
</dbReference>
<feature type="compositionally biased region" description="Basic residues" evidence="8">
    <location>
        <begin position="449"/>
        <end position="460"/>
    </location>
</feature>
<comment type="subcellular location">
    <subcellularLocation>
        <location evidence="1">Membrane</location>
        <topology evidence="1">Multi-pass membrane protein</topology>
    </subcellularLocation>
</comment>
<feature type="region of interest" description="Disordered" evidence="8">
    <location>
        <begin position="530"/>
        <end position="561"/>
    </location>
</feature>
<keyword evidence="3" id="KW-0217">Developmental protein</keyword>
<dbReference type="PRINTS" id="PR00489">
    <property type="entry name" value="FRIZZLED"/>
</dbReference>
<feature type="compositionally biased region" description="Low complexity" evidence="8">
    <location>
        <begin position="546"/>
        <end position="559"/>
    </location>
</feature>
<dbReference type="GO" id="GO:0005113">
    <property type="term" value="F:patched binding"/>
    <property type="evidence" value="ECO:0007669"/>
    <property type="project" value="TreeGrafter"/>
</dbReference>
<gene>
    <name evidence="11" type="ORF">C0Q70_07537</name>
</gene>
<feature type="compositionally biased region" description="Basic and acidic residues" evidence="8">
    <location>
        <begin position="685"/>
        <end position="697"/>
    </location>
</feature>
<keyword evidence="4 9" id="KW-0812">Transmembrane</keyword>
<evidence type="ECO:0000256" key="3">
    <source>
        <dbReference type="ARBA" id="ARBA00022473"/>
    </source>
</evidence>
<evidence type="ECO:0000313" key="12">
    <source>
        <dbReference type="Proteomes" id="UP000245119"/>
    </source>
</evidence>
<comment type="caution">
    <text evidence="11">The sequence shown here is derived from an EMBL/GenBank/DDBJ whole genome shotgun (WGS) entry which is preliminary data.</text>
</comment>
<dbReference type="GO" id="GO:0005929">
    <property type="term" value="C:cilium"/>
    <property type="evidence" value="ECO:0007669"/>
    <property type="project" value="TreeGrafter"/>
</dbReference>
<evidence type="ECO:0000256" key="8">
    <source>
        <dbReference type="SAM" id="MobiDB-lite"/>
    </source>
</evidence>
<feature type="transmembrane region" description="Helical" evidence="9">
    <location>
        <begin position="211"/>
        <end position="231"/>
    </location>
</feature>
<dbReference type="EMBL" id="PZQS01000004">
    <property type="protein sequence ID" value="PVD32109.1"/>
    <property type="molecule type" value="Genomic_DNA"/>
</dbReference>
<evidence type="ECO:0000259" key="10">
    <source>
        <dbReference type="PROSITE" id="PS50261"/>
    </source>
</evidence>
<dbReference type="Gene3D" id="1.10.2000.10">
    <property type="entry name" value="Frizzled cysteine-rich domain"/>
    <property type="match status" value="1"/>
</dbReference>
<dbReference type="GO" id="GO:0004888">
    <property type="term" value="F:transmembrane signaling receptor activity"/>
    <property type="evidence" value="ECO:0007669"/>
    <property type="project" value="InterPro"/>
</dbReference>
<feature type="transmembrane region" description="Helical" evidence="9">
    <location>
        <begin position="139"/>
        <end position="158"/>
    </location>
</feature>
<feature type="region of interest" description="Disordered" evidence="8">
    <location>
        <begin position="630"/>
        <end position="730"/>
    </location>
</feature>
<evidence type="ECO:0000256" key="1">
    <source>
        <dbReference type="ARBA" id="ARBA00004141"/>
    </source>
</evidence>
<dbReference type="PROSITE" id="PS50261">
    <property type="entry name" value="G_PROTEIN_RECEP_F2_4"/>
    <property type="match status" value="1"/>
</dbReference>
<dbReference type="SMART" id="SM01330">
    <property type="entry name" value="Frizzled"/>
    <property type="match status" value="1"/>
</dbReference>
<feature type="compositionally biased region" description="Low complexity" evidence="8">
    <location>
        <begin position="638"/>
        <end position="653"/>
    </location>
</feature>
<evidence type="ECO:0000256" key="5">
    <source>
        <dbReference type="ARBA" id="ARBA00022989"/>
    </source>
</evidence>
<keyword evidence="7" id="KW-0675">Receptor</keyword>
<evidence type="ECO:0000256" key="2">
    <source>
        <dbReference type="ARBA" id="ARBA00008077"/>
    </source>
</evidence>
<feature type="transmembrane region" description="Helical" evidence="9">
    <location>
        <begin position="105"/>
        <end position="127"/>
    </location>
</feature>
<feature type="transmembrane region" description="Helical" evidence="9">
    <location>
        <begin position="279"/>
        <end position="301"/>
    </location>
</feature>
<evidence type="ECO:0000256" key="7">
    <source>
        <dbReference type="ARBA" id="ARBA00023170"/>
    </source>
</evidence>
<feature type="compositionally biased region" description="Low complexity" evidence="8">
    <location>
        <begin position="672"/>
        <end position="682"/>
    </location>
</feature>
<evidence type="ECO:0000256" key="9">
    <source>
        <dbReference type="SAM" id="Phobius"/>
    </source>
</evidence>
<proteinExistence type="inferred from homology"/>
<dbReference type="Pfam" id="PF01534">
    <property type="entry name" value="Frizzled"/>
    <property type="match status" value="1"/>
</dbReference>
<dbReference type="GO" id="GO:0071679">
    <property type="term" value="P:commissural neuron axon guidance"/>
    <property type="evidence" value="ECO:0007669"/>
    <property type="project" value="TreeGrafter"/>
</dbReference>
<keyword evidence="6 9" id="KW-0472">Membrane</keyword>
<dbReference type="GO" id="GO:0007224">
    <property type="term" value="P:smoothened signaling pathway"/>
    <property type="evidence" value="ECO:0007669"/>
    <property type="project" value="TreeGrafter"/>
</dbReference>
<dbReference type="PANTHER" id="PTHR11309:SF35">
    <property type="entry name" value="PROTEIN SMOOTHENED"/>
    <property type="match status" value="1"/>
</dbReference>
<keyword evidence="5 9" id="KW-1133">Transmembrane helix</keyword>
<dbReference type="GO" id="GO:0007417">
    <property type="term" value="P:central nervous system development"/>
    <property type="evidence" value="ECO:0007669"/>
    <property type="project" value="TreeGrafter"/>
</dbReference>
<dbReference type="GO" id="GO:0007389">
    <property type="term" value="P:pattern specification process"/>
    <property type="evidence" value="ECO:0007669"/>
    <property type="project" value="TreeGrafter"/>
</dbReference>
<dbReference type="PANTHER" id="PTHR11309">
    <property type="entry name" value="FRIZZLED"/>
    <property type="match status" value="1"/>
</dbReference>
<feature type="transmembrane region" description="Helical" evidence="9">
    <location>
        <begin position="170"/>
        <end position="191"/>
    </location>
</feature>
<dbReference type="InterPro" id="IPR000539">
    <property type="entry name" value="Frizzled/Smoothened_7TM"/>
</dbReference>
<feature type="compositionally biased region" description="Acidic residues" evidence="8">
    <location>
        <begin position="713"/>
        <end position="724"/>
    </location>
</feature>
<evidence type="ECO:0000313" key="11">
    <source>
        <dbReference type="EMBL" id="PVD32109.1"/>
    </source>
</evidence>
<feature type="region of interest" description="Disordered" evidence="8">
    <location>
        <begin position="424"/>
        <end position="481"/>
    </location>
</feature>
<feature type="transmembrane region" description="Helical" evidence="9">
    <location>
        <begin position="251"/>
        <end position="272"/>
    </location>
</feature>
<dbReference type="GO" id="GO:0005886">
    <property type="term" value="C:plasma membrane"/>
    <property type="evidence" value="ECO:0007669"/>
    <property type="project" value="TreeGrafter"/>
</dbReference>
<dbReference type="Proteomes" id="UP000245119">
    <property type="component" value="Linkage Group LG4"/>
</dbReference>
<evidence type="ECO:0000256" key="6">
    <source>
        <dbReference type="ARBA" id="ARBA00023136"/>
    </source>
</evidence>
<dbReference type="OrthoDB" id="10064659at2759"/>
<keyword evidence="12" id="KW-1185">Reference proteome</keyword>
<evidence type="ECO:0000256" key="4">
    <source>
        <dbReference type="ARBA" id="ARBA00022692"/>
    </source>
</evidence>
<feature type="domain" description="G-protein coupled receptors family 2 profile 2" evidence="10">
    <location>
        <begin position="105"/>
        <end position="275"/>
    </location>
</feature>
<dbReference type="STRING" id="400727.A0A2T7PFB3"/>